<keyword evidence="4 5" id="KW-0472">Membrane</keyword>
<dbReference type="GO" id="GO:0006508">
    <property type="term" value="P:proteolysis"/>
    <property type="evidence" value="ECO:0007669"/>
    <property type="project" value="UniProtKB-KW"/>
</dbReference>
<comment type="caution">
    <text evidence="7">The sequence shown here is derived from an EMBL/GenBank/DDBJ whole genome shotgun (WGS) entry which is preliminary data.</text>
</comment>
<dbReference type="GO" id="GO:0004252">
    <property type="term" value="F:serine-type endopeptidase activity"/>
    <property type="evidence" value="ECO:0007669"/>
    <property type="project" value="InterPro"/>
</dbReference>
<comment type="subcellular location">
    <subcellularLocation>
        <location evidence="1">Membrane</location>
        <topology evidence="1">Multi-pass membrane protein</topology>
    </subcellularLocation>
</comment>
<feature type="domain" description="Peptidase S54 rhomboid" evidence="6">
    <location>
        <begin position="42"/>
        <end position="146"/>
    </location>
</feature>
<dbReference type="Gene3D" id="1.20.1540.10">
    <property type="entry name" value="Rhomboid-like"/>
    <property type="match status" value="1"/>
</dbReference>
<accession>A0A1Q6DUM1</accession>
<evidence type="ECO:0000313" key="8">
    <source>
        <dbReference type="Proteomes" id="UP000185744"/>
    </source>
</evidence>
<dbReference type="InterPro" id="IPR035952">
    <property type="entry name" value="Rhomboid-like_sf"/>
</dbReference>
<dbReference type="SUPFAM" id="SSF144091">
    <property type="entry name" value="Rhomboid-like"/>
    <property type="match status" value="1"/>
</dbReference>
<feature type="transmembrane region" description="Helical" evidence="5">
    <location>
        <begin position="6"/>
        <end position="24"/>
    </location>
</feature>
<keyword evidence="7" id="KW-0645">Protease</keyword>
<sequence length="446" mass="51184">MTPIHLFNNIFATLIISPFAEAVFNTKKPTSWIAGRFSKPKYRALFLFPLLWFIVGLSTSIGSPPGLGFSGVFFALVGFCIILYPFTVIGLTLTRYVLGIIITSIIDPIEITKATLVLSEPSWSNIGVWAHLFGFLIGITIGITIFVKRNDLKKPKPLYVLISIITVGLIEGLYRVFALNLEDRFVSYSGAGISLILIIAFISALFWRYYKKEETFRTKKITKLGSRTQRDYNIEKWKIIYIVFLVFIVVSGTSIGLMKTLEGKPSSNLNNQSIKYQGYNIWFNETRGLMIYNHERNIYANLITPQKLEINKNYSFNIGTLLDKDKIQIRYSSIQNIKNTELSSIWIKLNQSKPYQILFNKDPIPLNQKITKNKLYIALEPKNISYKLFSQRKYTNQTLCYINQTKASNMTINNQNLKAYIQDNYIKIENQETELTLAKIESRLPS</sequence>
<feature type="transmembrane region" description="Helical" evidence="5">
    <location>
        <begin position="239"/>
        <end position="258"/>
    </location>
</feature>
<dbReference type="InterPro" id="IPR022764">
    <property type="entry name" value="Peptidase_S54_rhomboid_dom"/>
</dbReference>
<dbReference type="Pfam" id="PF01694">
    <property type="entry name" value="Rhomboid"/>
    <property type="match status" value="1"/>
</dbReference>
<keyword evidence="2 5" id="KW-0812">Transmembrane</keyword>
<gene>
    <name evidence="7" type="ORF">BTN85_0522</name>
</gene>
<protein>
    <submittedName>
        <fullName evidence="7">Membrane associated serine protease GlpG</fullName>
    </submittedName>
</protein>
<evidence type="ECO:0000256" key="2">
    <source>
        <dbReference type="ARBA" id="ARBA00022692"/>
    </source>
</evidence>
<dbReference type="InParanoid" id="A0A1Q6DUM1"/>
<feature type="transmembrane region" description="Helical" evidence="5">
    <location>
        <begin position="128"/>
        <end position="147"/>
    </location>
</feature>
<dbReference type="Proteomes" id="UP000185744">
    <property type="component" value="Unassembled WGS sequence"/>
</dbReference>
<evidence type="ECO:0000256" key="4">
    <source>
        <dbReference type="ARBA" id="ARBA00023136"/>
    </source>
</evidence>
<evidence type="ECO:0000256" key="5">
    <source>
        <dbReference type="SAM" id="Phobius"/>
    </source>
</evidence>
<feature type="transmembrane region" description="Helical" evidence="5">
    <location>
        <begin position="185"/>
        <end position="210"/>
    </location>
</feature>
<keyword evidence="8" id="KW-1185">Reference proteome</keyword>
<keyword evidence="3 5" id="KW-1133">Transmembrane helix</keyword>
<evidence type="ECO:0000259" key="6">
    <source>
        <dbReference type="Pfam" id="PF01694"/>
    </source>
</evidence>
<proteinExistence type="predicted"/>
<dbReference type="EMBL" id="MSDW01000001">
    <property type="protein sequence ID" value="OKY78038.1"/>
    <property type="molecule type" value="Genomic_DNA"/>
</dbReference>
<feature type="transmembrane region" description="Helical" evidence="5">
    <location>
        <begin position="67"/>
        <end position="89"/>
    </location>
</feature>
<evidence type="ECO:0000313" key="7">
    <source>
        <dbReference type="EMBL" id="OKY78038.1"/>
    </source>
</evidence>
<feature type="transmembrane region" description="Helical" evidence="5">
    <location>
        <begin position="159"/>
        <end position="179"/>
    </location>
</feature>
<organism evidence="7 8">
    <name type="scientific">Methanohalarchaeum thermophilum</name>
    <dbReference type="NCBI Taxonomy" id="1903181"/>
    <lineage>
        <taxon>Archaea</taxon>
        <taxon>Methanobacteriati</taxon>
        <taxon>Methanobacteriota</taxon>
        <taxon>Methanonatronarchaeia</taxon>
        <taxon>Methanonatronarchaeales</taxon>
        <taxon>Methanonatronarchaeaceae</taxon>
        <taxon>Candidatus Methanohalarchaeum</taxon>
    </lineage>
</organism>
<evidence type="ECO:0000256" key="3">
    <source>
        <dbReference type="ARBA" id="ARBA00022989"/>
    </source>
</evidence>
<feature type="transmembrane region" description="Helical" evidence="5">
    <location>
        <begin position="44"/>
        <end position="61"/>
    </location>
</feature>
<dbReference type="GO" id="GO:0016020">
    <property type="term" value="C:membrane"/>
    <property type="evidence" value="ECO:0007669"/>
    <property type="project" value="UniProtKB-SubCell"/>
</dbReference>
<dbReference type="AlphaFoldDB" id="A0A1Q6DUM1"/>
<reference evidence="7" key="1">
    <citation type="submission" date="2016-12" db="EMBL/GenBank/DDBJ databases">
        <title>Discovery of methanogenic haloarchaea.</title>
        <authorList>
            <person name="Sorokin D.Y."/>
            <person name="Makarova K.S."/>
            <person name="Abbas B."/>
            <person name="Ferrer M."/>
            <person name="Golyshin P.N."/>
        </authorList>
    </citation>
    <scope>NUCLEOTIDE SEQUENCE [LARGE SCALE GENOMIC DNA]</scope>
    <source>
        <strain evidence="7">HMET1</strain>
    </source>
</reference>
<feature type="transmembrane region" description="Helical" evidence="5">
    <location>
        <begin position="96"/>
        <end position="116"/>
    </location>
</feature>
<name>A0A1Q6DUM1_METT1</name>
<evidence type="ECO:0000256" key="1">
    <source>
        <dbReference type="ARBA" id="ARBA00004141"/>
    </source>
</evidence>
<keyword evidence="7" id="KW-0378">Hydrolase</keyword>